<feature type="compositionally biased region" description="Basic and acidic residues" evidence="1">
    <location>
        <begin position="15"/>
        <end position="26"/>
    </location>
</feature>
<evidence type="ECO:0000256" key="1">
    <source>
        <dbReference type="SAM" id="MobiDB-lite"/>
    </source>
</evidence>
<feature type="compositionally biased region" description="Basic and acidic residues" evidence="1">
    <location>
        <begin position="33"/>
        <end position="50"/>
    </location>
</feature>
<name>A0A6C0GVU5_9BACT</name>
<dbReference type="EMBL" id="CP048222">
    <property type="protein sequence ID" value="QHT71452.1"/>
    <property type="molecule type" value="Genomic_DNA"/>
</dbReference>
<evidence type="ECO:0000313" key="3">
    <source>
        <dbReference type="Proteomes" id="UP000480178"/>
    </source>
</evidence>
<accession>A0A6C0GVU5</accession>
<dbReference type="Proteomes" id="UP000480178">
    <property type="component" value="Chromosome"/>
</dbReference>
<dbReference type="RefSeq" id="WP_162447391.1">
    <property type="nucleotide sequence ID" value="NZ_CP048222.1"/>
</dbReference>
<organism evidence="2 3">
    <name type="scientific">Rhodocytophaga rosea</name>
    <dbReference type="NCBI Taxonomy" id="2704465"/>
    <lineage>
        <taxon>Bacteria</taxon>
        <taxon>Pseudomonadati</taxon>
        <taxon>Bacteroidota</taxon>
        <taxon>Cytophagia</taxon>
        <taxon>Cytophagales</taxon>
        <taxon>Rhodocytophagaceae</taxon>
        <taxon>Rhodocytophaga</taxon>
    </lineage>
</organism>
<feature type="region of interest" description="Disordered" evidence="1">
    <location>
        <begin position="1"/>
        <end position="58"/>
    </location>
</feature>
<keyword evidence="3" id="KW-1185">Reference proteome</keyword>
<evidence type="ECO:0000313" key="2">
    <source>
        <dbReference type="EMBL" id="QHT71452.1"/>
    </source>
</evidence>
<protein>
    <submittedName>
        <fullName evidence="2">Uncharacterized protein</fullName>
    </submittedName>
</protein>
<proteinExistence type="predicted"/>
<dbReference type="AlphaFoldDB" id="A0A6C0GVU5"/>
<reference evidence="2 3" key="1">
    <citation type="submission" date="2020-01" db="EMBL/GenBank/DDBJ databases">
        <authorList>
            <person name="Kim M.K."/>
        </authorList>
    </citation>
    <scope>NUCLEOTIDE SEQUENCE [LARGE SCALE GENOMIC DNA]</scope>
    <source>
        <strain evidence="2 3">172606-1</strain>
    </source>
</reference>
<dbReference type="KEGG" id="rhoz:GXP67_34735"/>
<sequence length="58" mass="6638">MKKVNENKPASAELEPPKGQKGDKNLRQRQRHKNTDDVSRNEGFDIDHNSDPVLAKKQ</sequence>
<gene>
    <name evidence="2" type="ORF">GXP67_34735</name>
</gene>